<keyword evidence="3" id="KW-1185">Reference proteome</keyword>
<evidence type="ECO:0000259" key="1">
    <source>
        <dbReference type="SMART" id="SM00833"/>
    </source>
</evidence>
<name>A0A1E7EM21_9STRA</name>
<dbReference type="InterPro" id="IPR011629">
    <property type="entry name" value="CobW-like_C"/>
</dbReference>
<accession>A0A1E7EM21</accession>
<dbReference type="CDD" id="cd03112">
    <property type="entry name" value="CobW-like"/>
    <property type="match status" value="1"/>
</dbReference>
<dbReference type="SMART" id="SM00833">
    <property type="entry name" value="CobW_C"/>
    <property type="match status" value="1"/>
</dbReference>
<dbReference type="PANTHER" id="PTHR43603:SF1">
    <property type="entry name" value="ZINC-REGULATED GTPASE METALLOPROTEIN ACTIVATOR 1"/>
    <property type="match status" value="1"/>
</dbReference>
<feature type="domain" description="CobW C-terminal" evidence="1">
    <location>
        <begin position="295"/>
        <end position="427"/>
    </location>
</feature>
<dbReference type="InterPro" id="IPR027417">
    <property type="entry name" value="P-loop_NTPase"/>
</dbReference>
<dbReference type="InParanoid" id="A0A1E7EM21"/>
<dbReference type="PANTHER" id="PTHR43603">
    <property type="entry name" value="COBW DOMAIN-CONTAINING PROTEIN DDB_G0274527"/>
    <property type="match status" value="1"/>
</dbReference>
<feature type="non-terminal residue" evidence="2">
    <location>
        <position position="430"/>
    </location>
</feature>
<organism evidence="2 3">
    <name type="scientific">Fragilariopsis cylindrus CCMP1102</name>
    <dbReference type="NCBI Taxonomy" id="635003"/>
    <lineage>
        <taxon>Eukaryota</taxon>
        <taxon>Sar</taxon>
        <taxon>Stramenopiles</taxon>
        <taxon>Ochrophyta</taxon>
        <taxon>Bacillariophyta</taxon>
        <taxon>Bacillariophyceae</taxon>
        <taxon>Bacillariophycidae</taxon>
        <taxon>Bacillariales</taxon>
        <taxon>Bacillariaceae</taxon>
        <taxon>Fragilariopsis</taxon>
    </lineage>
</organism>
<dbReference type="SUPFAM" id="SSF90002">
    <property type="entry name" value="Hypothetical protein YjiA, C-terminal domain"/>
    <property type="match status" value="1"/>
</dbReference>
<feature type="non-terminal residue" evidence="2">
    <location>
        <position position="1"/>
    </location>
</feature>
<protein>
    <submittedName>
        <fullName evidence="2">CobW-domain-containing protein</fullName>
    </submittedName>
</protein>
<dbReference type="Proteomes" id="UP000095751">
    <property type="component" value="Unassembled WGS sequence"/>
</dbReference>
<sequence length="430" mass="47505">VPVTLLSGFLGSGKTTTLQHLLENTDGLRIGVIVNDMASVNIDAKLVKNSDSMTSKSSSSTPTSTSSSNGVVELQNGCACCSLADELLSTVENLVDSRTTTEPFDAIVVELSGVADPIAIQSNWVNAQLNKHSVTTKADMKRIVTLIDSSTFGTDWMTWDSVGEREGWIENTSGTVGEEDADSCASQRKVPELLAEQIEAADILLLNKIDIAGPEQVKIASVLARQINENAIIEEVEFGKVTSPKQIIRDDIINCSDHNPTNDDCADPGCTDETHDHSHSSHSHSKSTSTDNLGIINFVYKADRPFETRNLMSLLNTWPVPIKENLNDLLQYEQDGFCWLAPTKHDTAMYWSHAGRHFGISTAGKWWATLPNEQMKEYFEDDTNEYDRIMEEDFQKDSKWGDRRQEIVFIGININEAEITKALDNCLIGD</sequence>
<dbReference type="Pfam" id="PF07683">
    <property type="entry name" value="CobW_C"/>
    <property type="match status" value="1"/>
</dbReference>
<dbReference type="Gene3D" id="3.40.50.300">
    <property type="entry name" value="P-loop containing nucleotide triphosphate hydrolases"/>
    <property type="match status" value="1"/>
</dbReference>
<gene>
    <name evidence="2" type="ORF">FRACYDRAFT_149146</name>
</gene>
<dbReference type="AlphaFoldDB" id="A0A1E7EM21"/>
<dbReference type="SUPFAM" id="SSF52540">
    <property type="entry name" value="P-loop containing nucleoside triphosphate hydrolases"/>
    <property type="match status" value="1"/>
</dbReference>
<dbReference type="InterPro" id="IPR003495">
    <property type="entry name" value="CobW/HypB/UreG_nucleotide-bd"/>
</dbReference>
<reference evidence="2 3" key="1">
    <citation type="submission" date="2016-09" db="EMBL/GenBank/DDBJ databases">
        <title>Extensive genetic diversity and differential bi-allelic expression allows diatom success in the polar Southern Ocean.</title>
        <authorList>
            <consortium name="DOE Joint Genome Institute"/>
            <person name="Mock T."/>
            <person name="Otillar R.P."/>
            <person name="Strauss J."/>
            <person name="Dupont C."/>
            <person name="Frickenhaus S."/>
            <person name="Maumus F."/>
            <person name="Mcmullan M."/>
            <person name="Sanges R."/>
            <person name="Schmutz J."/>
            <person name="Toseland A."/>
            <person name="Valas R."/>
            <person name="Veluchamy A."/>
            <person name="Ward B.J."/>
            <person name="Allen A."/>
            <person name="Barry K."/>
            <person name="Falciatore A."/>
            <person name="Ferrante M."/>
            <person name="Fortunato A.E."/>
            <person name="Gloeckner G."/>
            <person name="Gruber A."/>
            <person name="Hipkin R."/>
            <person name="Janech M."/>
            <person name="Kroth P."/>
            <person name="Leese F."/>
            <person name="Lindquist E."/>
            <person name="Lyon B.R."/>
            <person name="Martin J."/>
            <person name="Mayer C."/>
            <person name="Parker M."/>
            <person name="Quesneville H."/>
            <person name="Raymond J."/>
            <person name="Uhlig C."/>
            <person name="Valentin K.U."/>
            <person name="Worden A.Z."/>
            <person name="Armbrust E.V."/>
            <person name="Bowler C."/>
            <person name="Green B."/>
            <person name="Moulton V."/>
            <person name="Van Oosterhout C."/>
            <person name="Grigoriev I."/>
        </authorList>
    </citation>
    <scope>NUCLEOTIDE SEQUENCE [LARGE SCALE GENOMIC DNA]</scope>
    <source>
        <strain evidence="2 3">CCMP1102</strain>
    </source>
</reference>
<dbReference type="EMBL" id="KV784394">
    <property type="protein sequence ID" value="OEU06887.1"/>
    <property type="molecule type" value="Genomic_DNA"/>
</dbReference>
<dbReference type="InterPro" id="IPR051927">
    <property type="entry name" value="Zn_Chap_cDPG_Synth"/>
</dbReference>
<dbReference type="KEGG" id="fcy:FRACYDRAFT_149146"/>
<dbReference type="Pfam" id="PF02492">
    <property type="entry name" value="cobW"/>
    <property type="match status" value="1"/>
</dbReference>
<proteinExistence type="predicted"/>
<evidence type="ECO:0000313" key="2">
    <source>
        <dbReference type="EMBL" id="OEU06887.1"/>
    </source>
</evidence>
<evidence type="ECO:0000313" key="3">
    <source>
        <dbReference type="Proteomes" id="UP000095751"/>
    </source>
</evidence>
<dbReference type="OrthoDB" id="272672at2759"/>